<dbReference type="GO" id="GO:0004672">
    <property type="term" value="F:protein kinase activity"/>
    <property type="evidence" value="ECO:0007669"/>
    <property type="project" value="InterPro"/>
</dbReference>
<feature type="domain" description="Protein kinase" evidence="6">
    <location>
        <begin position="6"/>
        <end position="272"/>
    </location>
</feature>
<evidence type="ECO:0000256" key="3">
    <source>
        <dbReference type="ARBA" id="ARBA00022777"/>
    </source>
</evidence>
<dbReference type="Gene3D" id="3.30.200.20">
    <property type="entry name" value="Phosphorylase Kinase, domain 1"/>
    <property type="match status" value="1"/>
</dbReference>
<organism evidence="7 8">
    <name type="scientific">Pristionchus entomophagus</name>
    <dbReference type="NCBI Taxonomy" id="358040"/>
    <lineage>
        <taxon>Eukaryota</taxon>
        <taxon>Metazoa</taxon>
        <taxon>Ecdysozoa</taxon>
        <taxon>Nematoda</taxon>
        <taxon>Chromadorea</taxon>
        <taxon>Rhabditida</taxon>
        <taxon>Rhabditina</taxon>
        <taxon>Diplogasteromorpha</taxon>
        <taxon>Diplogasteroidea</taxon>
        <taxon>Neodiplogasteridae</taxon>
        <taxon>Pristionchus</taxon>
    </lineage>
</organism>
<name>A0AAV5TB92_9BILA</name>
<dbReference type="GO" id="GO:0005737">
    <property type="term" value="C:cytoplasm"/>
    <property type="evidence" value="ECO:0007669"/>
    <property type="project" value="TreeGrafter"/>
</dbReference>
<dbReference type="PROSITE" id="PS50011">
    <property type="entry name" value="PROTEIN_KINASE_DOM"/>
    <property type="match status" value="1"/>
</dbReference>
<keyword evidence="1" id="KW-0808">Transferase</keyword>
<dbReference type="InterPro" id="IPR000719">
    <property type="entry name" value="Prot_kinase_dom"/>
</dbReference>
<dbReference type="AlphaFoldDB" id="A0AAV5TB92"/>
<keyword evidence="8" id="KW-1185">Reference proteome</keyword>
<evidence type="ECO:0000256" key="2">
    <source>
        <dbReference type="ARBA" id="ARBA00022741"/>
    </source>
</evidence>
<dbReference type="PANTHER" id="PTHR11042">
    <property type="entry name" value="EUKARYOTIC TRANSLATION INITIATION FACTOR 2-ALPHA KINASE EIF2-ALPHA KINASE -RELATED"/>
    <property type="match status" value="1"/>
</dbReference>
<dbReference type="SUPFAM" id="SSF56112">
    <property type="entry name" value="Protein kinase-like (PK-like)"/>
    <property type="match status" value="1"/>
</dbReference>
<keyword evidence="2 5" id="KW-0547">Nucleotide-binding</keyword>
<keyword evidence="4 5" id="KW-0067">ATP-binding</keyword>
<evidence type="ECO:0000256" key="4">
    <source>
        <dbReference type="ARBA" id="ARBA00022840"/>
    </source>
</evidence>
<evidence type="ECO:0000256" key="5">
    <source>
        <dbReference type="PROSITE-ProRule" id="PRU10141"/>
    </source>
</evidence>
<dbReference type="Pfam" id="PF00069">
    <property type="entry name" value="Pkinase"/>
    <property type="match status" value="1"/>
</dbReference>
<dbReference type="InterPro" id="IPR050339">
    <property type="entry name" value="CC_SR_Kinase"/>
</dbReference>
<feature type="binding site" evidence="5">
    <location>
        <position position="35"/>
    </location>
    <ligand>
        <name>ATP</name>
        <dbReference type="ChEBI" id="CHEBI:30616"/>
    </ligand>
</feature>
<dbReference type="Gene3D" id="1.10.510.10">
    <property type="entry name" value="Transferase(Phosphotransferase) domain 1"/>
    <property type="match status" value="1"/>
</dbReference>
<evidence type="ECO:0000256" key="1">
    <source>
        <dbReference type="ARBA" id="ARBA00022679"/>
    </source>
</evidence>
<evidence type="ECO:0000313" key="8">
    <source>
        <dbReference type="Proteomes" id="UP001432027"/>
    </source>
</evidence>
<dbReference type="InterPro" id="IPR017441">
    <property type="entry name" value="Protein_kinase_ATP_BS"/>
</dbReference>
<gene>
    <name evidence="7" type="ORF">PENTCL1PPCAC_12124</name>
</gene>
<evidence type="ECO:0000259" key="6">
    <source>
        <dbReference type="PROSITE" id="PS50011"/>
    </source>
</evidence>
<dbReference type="Proteomes" id="UP001432027">
    <property type="component" value="Unassembled WGS sequence"/>
</dbReference>
<dbReference type="GO" id="GO:0005634">
    <property type="term" value="C:nucleus"/>
    <property type="evidence" value="ECO:0007669"/>
    <property type="project" value="TreeGrafter"/>
</dbReference>
<sequence length="272" mass="31817">RFEREFHEPEVIGKGSFGIVVRGRSIENSFLYAIKIIELTKDFPYDFAKRELFAMECFNNPGIVGLYKWSVRNVDSDFSELSDQDILNISYFVNKTEQVNSVDKSDYIIFAKFVIDFPMTVFQLCKLSLEDWLDTGDVIDDKYSLHQLQEDQLKHFMKQMSSSLAIIHEADVIHRDIHPNNVFIFKINERVNVKIGDFGLCRYPDGISAKDTQKYSKYVGHSDYMSPEMKKEEVYDSSTDIYSLGLVFIRMYLSTFKHYSKVINTMRNEDNK</sequence>
<keyword evidence="3" id="KW-0418">Kinase</keyword>
<protein>
    <recommendedName>
        <fullName evidence="6">Protein kinase domain-containing protein</fullName>
    </recommendedName>
</protein>
<dbReference type="InterPro" id="IPR011009">
    <property type="entry name" value="Kinase-like_dom_sf"/>
</dbReference>
<evidence type="ECO:0000313" key="7">
    <source>
        <dbReference type="EMBL" id="GMS89949.1"/>
    </source>
</evidence>
<dbReference type="EMBL" id="BTSX01000003">
    <property type="protein sequence ID" value="GMS89949.1"/>
    <property type="molecule type" value="Genomic_DNA"/>
</dbReference>
<accession>A0AAV5TB92</accession>
<comment type="caution">
    <text evidence="7">The sequence shown here is derived from an EMBL/GenBank/DDBJ whole genome shotgun (WGS) entry which is preliminary data.</text>
</comment>
<dbReference type="PROSITE" id="PS00107">
    <property type="entry name" value="PROTEIN_KINASE_ATP"/>
    <property type="match status" value="1"/>
</dbReference>
<dbReference type="GO" id="GO:0005524">
    <property type="term" value="F:ATP binding"/>
    <property type="evidence" value="ECO:0007669"/>
    <property type="project" value="UniProtKB-UniRule"/>
</dbReference>
<reference evidence="7" key="1">
    <citation type="submission" date="2023-10" db="EMBL/GenBank/DDBJ databases">
        <title>Genome assembly of Pristionchus species.</title>
        <authorList>
            <person name="Yoshida K."/>
            <person name="Sommer R.J."/>
        </authorList>
    </citation>
    <scope>NUCLEOTIDE SEQUENCE</scope>
    <source>
        <strain evidence="7">RS0144</strain>
    </source>
</reference>
<proteinExistence type="predicted"/>
<feature type="non-terminal residue" evidence="7">
    <location>
        <position position="1"/>
    </location>
</feature>